<sequence>VLKEFSAENCPKLAGKPKLFFIQACQSEEGPGVTEISWDYNITPTSDIFVAFASPPGFVAYRHRKGSVFARAVVEVFKRCFENNTSVDLSTALRRVANVVASNQNIWDEGIQCAQMPCNVSTLRKGVLFSKTPSQRQDVPMDVQ</sequence>
<dbReference type="InterPro" id="IPR029030">
    <property type="entry name" value="Caspase-like_dom_sf"/>
</dbReference>
<dbReference type="PANTHER" id="PTHR22576">
    <property type="entry name" value="MUCOSA ASSOCIATED LYMPHOID TISSUE LYMPHOMA TRANSLOCATION PROTEIN 1/PARACASPASE"/>
    <property type="match status" value="1"/>
</dbReference>
<dbReference type="Gene3D" id="3.30.70.1470">
    <property type="entry name" value="Caspase-like"/>
    <property type="match status" value="1"/>
</dbReference>
<dbReference type="EMBL" id="GEIB01000437">
    <property type="protein sequence ID" value="JAR87437.1"/>
    <property type="molecule type" value="Transcribed_RNA"/>
</dbReference>
<feature type="domain" description="Caspase family p20" evidence="4">
    <location>
        <begin position="1"/>
        <end position="29"/>
    </location>
</feature>
<dbReference type="InterPro" id="IPR002138">
    <property type="entry name" value="Pept_C14_p10"/>
</dbReference>
<dbReference type="AlphaFoldDB" id="A0A147B9I8"/>
<dbReference type="PROSITE" id="PS50208">
    <property type="entry name" value="CASPASE_P20"/>
    <property type="match status" value="1"/>
</dbReference>
<evidence type="ECO:0000256" key="2">
    <source>
        <dbReference type="RuleBase" id="RU003971"/>
    </source>
</evidence>
<feature type="domain" description="Caspase family p10" evidence="3">
    <location>
        <begin position="46"/>
        <end position="131"/>
    </location>
</feature>
<dbReference type="InterPro" id="IPR001309">
    <property type="entry name" value="Pept_C14_p20"/>
</dbReference>
<dbReference type="GO" id="GO:0004197">
    <property type="term" value="F:cysteine-type endopeptidase activity"/>
    <property type="evidence" value="ECO:0007669"/>
    <property type="project" value="InterPro"/>
</dbReference>
<dbReference type="SMART" id="SM00115">
    <property type="entry name" value="CASc"/>
    <property type="match status" value="1"/>
</dbReference>
<reference evidence="5" key="1">
    <citation type="submission" date="2016-03" db="EMBL/GenBank/DDBJ databases">
        <title>Gut transcriptome analysis on engorged females of Ornithodoros mimon (Acari: Argasidae) and phylogenetic inferences of soft ticks.</title>
        <authorList>
            <person name="Landulfo G.A."/>
            <person name="Giovanni D."/>
            <person name="Carvalho E."/>
            <person name="Junqueira-de-Azevedo I."/>
            <person name="Patane J."/>
            <person name="Mendoca R."/>
            <person name="Barros-Battesti D."/>
        </authorList>
    </citation>
    <scope>NUCLEOTIDE SEQUENCE</scope>
    <source>
        <strain evidence="5">Females</strain>
        <tissue evidence="5">Gut</tissue>
    </source>
</reference>
<dbReference type="GO" id="GO:0006508">
    <property type="term" value="P:proteolysis"/>
    <property type="evidence" value="ECO:0007669"/>
    <property type="project" value="InterPro"/>
</dbReference>
<dbReference type="PANTHER" id="PTHR22576:SF41">
    <property type="entry name" value="CASPASE 14, APOPTOSIS-RELATED CYSTEINE PEPTIDASE"/>
    <property type="match status" value="1"/>
</dbReference>
<protein>
    <submittedName>
        <fullName evidence="5">Caspase 1</fullName>
    </submittedName>
</protein>
<comment type="similarity">
    <text evidence="1 2">Belongs to the peptidase C14A family.</text>
</comment>
<evidence type="ECO:0000259" key="3">
    <source>
        <dbReference type="PROSITE" id="PS50207"/>
    </source>
</evidence>
<dbReference type="InterPro" id="IPR011600">
    <property type="entry name" value="Pept_C14_caspase"/>
</dbReference>
<dbReference type="InterPro" id="IPR015917">
    <property type="entry name" value="Pept_C14A"/>
</dbReference>
<dbReference type="InterPro" id="IPR052039">
    <property type="entry name" value="Caspase-related_regulators"/>
</dbReference>
<organism evidence="5">
    <name type="scientific">Alectorobius mimon</name>
    <dbReference type="NCBI Taxonomy" id="360319"/>
    <lineage>
        <taxon>Eukaryota</taxon>
        <taxon>Metazoa</taxon>
        <taxon>Ecdysozoa</taxon>
        <taxon>Arthropoda</taxon>
        <taxon>Chelicerata</taxon>
        <taxon>Arachnida</taxon>
        <taxon>Acari</taxon>
        <taxon>Parasitiformes</taxon>
        <taxon>Ixodida</taxon>
        <taxon>Ixodoidea</taxon>
        <taxon>Argasidae</taxon>
        <taxon>Ornithodorinae</taxon>
        <taxon>Alectorobius</taxon>
    </lineage>
</organism>
<proteinExistence type="inferred from homology"/>
<dbReference type="Gene3D" id="3.40.50.1460">
    <property type="match status" value="1"/>
</dbReference>
<evidence type="ECO:0000256" key="1">
    <source>
        <dbReference type="ARBA" id="ARBA00010134"/>
    </source>
</evidence>
<dbReference type="PROSITE" id="PS50207">
    <property type="entry name" value="CASPASE_P10"/>
    <property type="match status" value="1"/>
</dbReference>
<name>A0A147B9I8_9ACAR</name>
<dbReference type="Pfam" id="PF00656">
    <property type="entry name" value="Peptidase_C14"/>
    <property type="match status" value="1"/>
</dbReference>
<evidence type="ECO:0000313" key="5">
    <source>
        <dbReference type="EMBL" id="JAR87437.1"/>
    </source>
</evidence>
<evidence type="ECO:0000259" key="4">
    <source>
        <dbReference type="PROSITE" id="PS50208"/>
    </source>
</evidence>
<feature type="non-terminal residue" evidence="5">
    <location>
        <position position="1"/>
    </location>
</feature>
<accession>A0A147B9I8</accession>
<dbReference type="SUPFAM" id="SSF52129">
    <property type="entry name" value="Caspase-like"/>
    <property type="match status" value="1"/>
</dbReference>